<dbReference type="AlphaFoldDB" id="A0A8C9HKK8"/>
<sequence length="108" mass="11490">METQIIEALFTLTAPLPGSLLLGQHCLLLFLRQSLTVLPRLECNGMPSARCNLRLLSSRDSLASASRVAGTTGIQSLTLLPRLQCNGKISAHCNLYLPGSSDSHASAS</sequence>
<dbReference type="Proteomes" id="UP000694416">
    <property type="component" value="Unplaced"/>
</dbReference>
<dbReference type="PANTHER" id="PTHR12138:SF162">
    <property type="entry name" value="CHROMOSOME UNDETERMINED SCAFFOLD_275, WHOLE GENOME SHOTGUN SEQUENCE"/>
    <property type="match status" value="1"/>
</dbReference>
<organism evidence="1 2">
    <name type="scientific">Piliocolobus tephrosceles</name>
    <name type="common">Ugandan red Colobus</name>
    <dbReference type="NCBI Taxonomy" id="591936"/>
    <lineage>
        <taxon>Eukaryota</taxon>
        <taxon>Metazoa</taxon>
        <taxon>Chordata</taxon>
        <taxon>Craniata</taxon>
        <taxon>Vertebrata</taxon>
        <taxon>Euteleostomi</taxon>
        <taxon>Mammalia</taxon>
        <taxon>Eutheria</taxon>
        <taxon>Euarchontoglires</taxon>
        <taxon>Primates</taxon>
        <taxon>Haplorrhini</taxon>
        <taxon>Catarrhini</taxon>
        <taxon>Cercopithecidae</taxon>
        <taxon>Colobinae</taxon>
        <taxon>Piliocolobus</taxon>
    </lineage>
</organism>
<reference evidence="1" key="2">
    <citation type="submission" date="2025-09" db="UniProtKB">
        <authorList>
            <consortium name="Ensembl"/>
        </authorList>
    </citation>
    <scope>IDENTIFICATION</scope>
</reference>
<keyword evidence="2" id="KW-1185">Reference proteome</keyword>
<protein>
    <submittedName>
        <fullName evidence="1">Uncharacterized protein</fullName>
    </submittedName>
</protein>
<evidence type="ECO:0000313" key="1">
    <source>
        <dbReference type="Ensembl" id="ENSPTEP00000022887.1"/>
    </source>
</evidence>
<dbReference type="PANTHER" id="PTHR12138">
    <property type="entry name" value="PRIMATE-EXPANDED PROTEIN FAMILY"/>
    <property type="match status" value="1"/>
</dbReference>
<name>A0A8C9HKK8_9PRIM</name>
<accession>A0A8C9HKK8</accession>
<proteinExistence type="predicted"/>
<evidence type="ECO:0000313" key="2">
    <source>
        <dbReference type="Proteomes" id="UP000694416"/>
    </source>
</evidence>
<reference evidence="1" key="1">
    <citation type="submission" date="2025-08" db="UniProtKB">
        <authorList>
            <consortium name="Ensembl"/>
        </authorList>
    </citation>
    <scope>IDENTIFICATION</scope>
</reference>
<dbReference type="Ensembl" id="ENSPTET00000032829.1">
    <property type="protein sequence ID" value="ENSPTEP00000022887.1"/>
    <property type="gene ID" value="ENSPTEG00000023729.1"/>
</dbReference>